<dbReference type="InterPro" id="IPR029017">
    <property type="entry name" value="Enolase-like_N"/>
</dbReference>
<dbReference type="Pfam" id="PF02746">
    <property type="entry name" value="MR_MLE_N"/>
    <property type="match status" value="1"/>
</dbReference>
<dbReference type="SFLD" id="SFLDS00001">
    <property type="entry name" value="Enolase"/>
    <property type="match status" value="1"/>
</dbReference>
<dbReference type="Proteomes" id="UP001365128">
    <property type="component" value="Unassembled WGS sequence"/>
</dbReference>
<comment type="caution">
    <text evidence="4">The sequence shown here is derived from an EMBL/GenBank/DDBJ whole genome shotgun (WGS) entry which is preliminary data.</text>
</comment>
<keyword evidence="5" id="KW-1185">Reference proteome</keyword>
<name>A0ABR1MBM5_9PEZI</name>
<evidence type="ECO:0000313" key="4">
    <source>
        <dbReference type="EMBL" id="KAK7545333.1"/>
    </source>
</evidence>
<evidence type="ECO:0000256" key="1">
    <source>
        <dbReference type="ARBA" id="ARBA00001946"/>
    </source>
</evidence>
<feature type="domain" description="Mandelate racemase/muconate lactonizing enzyme C-terminal" evidence="3">
    <location>
        <begin position="126"/>
        <end position="228"/>
    </location>
</feature>
<reference evidence="4 5" key="1">
    <citation type="submission" date="2024-04" db="EMBL/GenBank/DDBJ databases">
        <title>Phyllosticta paracitricarpa is synonymous to the EU quarantine fungus P. citricarpa based on phylogenomic analyses.</title>
        <authorList>
            <consortium name="Lawrence Berkeley National Laboratory"/>
            <person name="Van Ingen-Buijs V.A."/>
            <person name="Van Westerhoven A.C."/>
            <person name="Haridas S."/>
            <person name="Skiadas P."/>
            <person name="Martin F."/>
            <person name="Groenewald J.Z."/>
            <person name="Crous P.W."/>
            <person name="Seidl M.F."/>
        </authorList>
    </citation>
    <scope>NUCLEOTIDE SEQUENCE [LARGE SCALE GENOMIC DNA]</scope>
    <source>
        <strain evidence="4 5">CBS 122670</strain>
    </source>
</reference>
<evidence type="ECO:0000313" key="5">
    <source>
        <dbReference type="Proteomes" id="UP001365128"/>
    </source>
</evidence>
<organism evidence="4 5">
    <name type="scientific">Phyllosticta citricarpa</name>
    <dbReference type="NCBI Taxonomy" id="55181"/>
    <lineage>
        <taxon>Eukaryota</taxon>
        <taxon>Fungi</taxon>
        <taxon>Dikarya</taxon>
        <taxon>Ascomycota</taxon>
        <taxon>Pezizomycotina</taxon>
        <taxon>Dothideomycetes</taxon>
        <taxon>Dothideomycetes incertae sedis</taxon>
        <taxon>Botryosphaeriales</taxon>
        <taxon>Phyllostictaceae</taxon>
        <taxon>Phyllosticta</taxon>
    </lineage>
</organism>
<evidence type="ECO:0000259" key="3">
    <source>
        <dbReference type="SMART" id="SM00922"/>
    </source>
</evidence>
<dbReference type="SMART" id="SM00922">
    <property type="entry name" value="MR_MLE"/>
    <property type="match status" value="1"/>
</dbReference>
<dbReference type="Gene3D" id="3.30.390.10">
    <property type="entry name" value="Enolase-like, N-terminal domain"/>
    <property type="match status" value="1"/>
</dbReference>
<dbReference type="EMBL" id="JBBPDW010000018">
    <property type="protein sequence ID" value="KAK7545333.1"/>
    <property type="molecule type" value="Genomic_DNA"/>
</dbReference>
<dbReference type="Gene3D" id="3.20.20.120">
    <property type="entry name" value="Enolase-like C-terminal domain"/>
    <property type="match status" value="2"/>
</dbReference>
<dbReference type="PANTHER" id="PTHR48080:SF2">
    <property type="entry name" value="D-GALACTONATE DEHYDRATASE"/>
    <property type="match status" value="1"/>
</dbReference>
<dbReference type="InterPro" id="IPR034593">
    <property type="entry name" value="DgoD-like"/>
</dbReference>
<dbReference type="SUPFAM" id="SSF54826">
    <property type="entry name" value="Enolase N-terminal domain-like"/>
    <property type="match status" value="1"/>
</dbReference>
<proteinExistence type="predicted"/>
<protein>
    <submittedName>
        <fullName evidence="4">D-galactonate dehydratase</fullName>
    </submittedName>
</protein>
<dbReference type="InterPro" id="IPR036849">
    <property type="entry name" value="Enolase-like_C_sf"/>
</dbReference>
<keyword evidence="2" id="KW-0456">Lyase</keyword>
<dbReference type="PROSITE" id="PS00908">
    <property type="entry name" value="MR_MLE_1"/>
    <property type="match status" value="1"/>
</dbReference>
<dbReference type="PANTHER" id="PTHR48080">
    <property type="entry name" value="D-GALACTONATE DEHYDRATASE-RELATED"/>
    <property type="match status" value="1"/>
</dbReference>
<dbReference type="InterPro" id="IPR013341">
    <property type="entry name" value="Mandelate_racemase_N_dom"/>
</dbReference>
<comment type="cofactor">
    <cofactor evidence="1">
        <name>Mg(2+)</name>
        <dbReference type="ChEBI" id="CHEBI:18420"/>
    </cofactor>
</comment>
<dbReference type="NCBIfam" id="NF010624">
    <property type="entry name" value="PRK14017.1"/>
    <property type="match status" value="1"/>
</dbReference>
<accession>A0ABR1MBM5</accession>
<gene>
    <name evidence="4" type="ORF">IWX46DRAFT_116327</name>
</gene>
<dbReference type="InterPro" id="IPR018110">
    <property type="entry name" value="Mandel_Rmase/mucon_lact_enz_CS"/>
</dbReference>
<dbReference type="SUPFAM" id="SSF51604">
    <property type="entry name" value="Enolase C-terminal domain-like"/>
    <property type="match status" value="1"/>
</dbReference>
<evidence type="ECO:0000256" key="2">
    <source>
        <dbReference type="ARBA" id="ARBA00023239"/>
    </source>
</evidence>
<dbReference type="InterPro" id="IPR029065">
    <property type="entry name" value="Enolase_C-like"/>
</dbReference>
<dbReference type="Pfam" id="PF13378">
    <property type="entry name" value="MR_MLE_C"/>
    <property type="match status" value="2"/>
</dbReference>
<sequence length="424" mass="46841">MAPIKNIEYFRVAPRWLFVKVTDDDANYGWGEATLEGHTEAVEGTLNEFASRLIGFDADDIEHIWQYIWRLGFYRGGPVFMSALAGIDIALWDLKGRRAKLPIHQLLGGKVRNKVAVYAWIGGNRPGDVEGAARARKAQGFKAVKMNATEDIGWLDSPRVLESAVERLRVVRALGMDAAMDFHGRVHKPMAKQLAKALEPHHPLFIEEPLLSEHPEGIKQLSDLTTCPVALGERLYSRWDVKRYLQGMYACMYVRPVGVPSRRRGHPSTRSLARRGEQTRLLAWLDASVDILQPDVAHCGGISEVRKIAAMAEAYDVAIAPHCPLGPIALAACLQIGLAVPNHVIQEMSQGIHYNTESGDGSVDIDSYVADASVFDVRDGYVDALTGPGLGIEVDEDKVRAAAREAKPWSSGEFWGEDGGIREW</sequence>
<dbReference type="InterPro" id="IPR013342">
    <property type="entry name" value="Mandelate_racemase_C"/>
</dbReference>